<comment type="caution">
    <text evidence="15">The sequence shown here is derived from an EMBL/GenBank/DDBJ whole genome shotgun (WGS) entry which is preliminary data.</text>
</comment>
<dbReference type="InterPro" id="IPR011761">
    <property type="entry name" value="ATP-grasp"/>
</dbReference>
<comment type="cofactor">
    <cofactor evidence="12">
        <name>Mg(2+)</name>
        <dbReference type="ChEBI" id="CHEBI:18420"/>
    </cofactor>
    <cofactor evidence="12">
        <name>Mn(2+)</name>
        <dbReference type="ChEBI" id="CHEBI:29035"/>
    </cofactor>
    <text evidence="12">Binds 2 magnesium or manganese ions per subunit.</text>
</comment>
<comment type="subcellular location">
    <subcellularLocation>
        <location evidence="1 10">Cytoplasm</location>
    </subcellularLocation>
</comment>
<dbReference type="UniPathway" id="UPA00219"/>
<feature type="active site" evidence="11">
    <location>
        <position position="153"/>
    </location>
</feature>
<comment type="function">
    <text evidence="10">Cell wall formation.</text>
</comment>
<dbReference type="InterPro" id="IPR016185">
    <property type="entry name" value="PreATP-grasp_dom_sf"/>
</dbReference>
<gene>
    <name evidence="10" type="primary">ddl</name>
    <name evidence="15" type="ORF">HNR45_000304</name>
</gene>
<dbReference type="GO" id="GO:0071555">
    <property type="term" value="P:cell wall organization"/>
    <property type="evidence" value="ECO:0007669"/>
    <property type="project" value="UniProtKB-KW"/>
</dbReference>
<dbReference type="Pfam" id="PF07478">
    <property type="entry name" value="Dala_Dala_lig_C"/>
    <property type="match status" value="1"/>
</dbReference>
<proteinExistence type="inferred from homology"/>
<dbReference type="PROSITE" id="PS50975">
    <property type="entry name" value="ATP_GRASP"/>
    <property type="match status" value="1"/>
</dbReference>
<dbReference type="Pfam" id="PF01820">
    <property type="entry name" value="Dala_Dala_lig_N"/>
    <property type="match status" value="1"/>
</dbReference>
<evidence type="ECO:0000256" key="13">
    <source>
        <dbReference type="PROSITE-ProRule" id="PRU00409"/>
    </source>
</evidence>
<feature type="binding site" evidence="12">
    <location>
        <position position="273"/>
    </location>
    <ligand>
        <name>Mg(2+)</name>
        <dbReference type="ChEBI" id="CHEBI:18420"/>
        <label>2</label>
    </ligand>
</feature>
<evidence type="ECO:0000256" key="5">
    <source>
        <dbReference type="ARBA" id="ARBA00022741"/>
    </source>
</evidence>
<dbReference type="GO" id="GO:0008716">
    <property type="term" value="F:D-alanine-D-alanine ligase activity"/>
    <property type="evidence" value="ECO:0007669"/>
    <property type="project" value="UniProtKB-UniRule"/>
</dbReference>
<evidence type="ECO:0000313" key="15">
    <source>
        <dbReference type="EMBL" id="MBB6477282.1"/>
    </source>
</evidence>
<keyword evidence="12" id="KW-0464">Manganese</keyword>
<keyword evidence="16" id="KW-1185">Reference proteome</keyword>
<feature type="binding site" evidence="12">
    <location>
        <position position="260"/>
    </location>
    <ligand>
        <name>Mg(2+)</name>
        <dbReference type="ChEBI" id="CHEBI:18420"/>
        <label>1</label>
    </ligand>
</feature>
<dbReference type="NCBIfam" id="TIGR01205">
    <property type="entry name" value="D_ala_D_alaTIGR"/>
    <property type="match status" value="1"/>
</dbReference>
<evidence type="ECO:0000256" key="3">
    <source>
        <dbReference type="ARBA" id="ARBA00022490"/>
    </source>
</evidence>
<feature type="domain" description="ATP-grasp" evidence="14">
    <location>
        <begin position="107"/>
        <end position="306"/>
    </location>
</feature>
<evidence type="ECO:0000259" key="14">
    <source>
        <dbReference type="PROSITE" id="PS50975"/>
    </source>
</evidence>
<keyword evidence="3 10" id="KW-0963">Cytoplasm</keyword>
<dbReference type="PANTHER" id="PTHR23132">
    <property type="entry name" value="D-ALANINE--D-ALANINE LIGASE"/>
    <property type="match status" value="1"/>
</dbReference>
<dbReference type="InterPro" id="IPR005905">
    <property type="entry name" value="D_ala_D_ala"/>
</dbReference>
<evidence type="ECO:0000256" key="11">
    <source>
        <dbReference type="PIRSR" id="PIRSR039102-1"/>
    </source>
</evidence>
<dbReference type="InterPro" id="IPR000291">
    <property type="entry name" value="D-Ala_lig_Van_CS"/>
</dbReference>
<organism evidence="15 16">
    <name type="scientific">Negativicoccus succinicivorans</name>
    <dbReference type="NCBI Taxonomy" id="620903"/>
    <lineage>
        <taxon>Bacteria</taxon>
        <taxon>Bacillati</taxon>
        <taxon>Bacillota</taxon>
        <taxon>Negativicutes</taxon>
        <taxon>Veillonellales</taxon>
        <taxon>Veillonellaceae</taxon>
        <taxon>Negativicoccus</taxon>
    </lineage>
</organism>
<keyword evidence="9 10" id="KW-0961">Cell wall biogenesis/degradation</keyword>
<dbReference type="Proteomes" id="UP000591941">
    <property type="component" value="Unassembled WGS sequence"/>
</dbReference>
<dbReference type="OrthoDB" id="9813261at2"/>
<evidence type="ECO:0000256" key="12">
    <source>
        <dbReference type="PIRSR" id="PIRSR039102-3"/>
    </source>
</evidence>
<dbReference type="SUPFAM" id="SSF56059">
    <property type="entry name" value="Glutathione synthetase ATP-binding domain-like"/>
    <property type="match status" value="1"/>
</dbReference>
<evidence type="ECO:0000313" key="16">
    <source>
        <dbReference type="Proteomes" id="UP000591941"/>
    </source>
</evidence>
<dbReference type="GO" id="GO:0009252">
    <property type="term" value="P:peptidoglycan biosynthetic process"/>
    <property type="evidence" value="ECO:0007669"/>
    <property type="project" value="UniProtKB-UniRule"/>
</dbReference>
<dbReference type="PIRSF" id="PIRSF039102">
    <property type="entry name" value="Ddl/VanB"/>
    <property type="match status" value="1"/>
</dbReference>
<feature type="binding site" evidence="12">
    <location>
        <position position="275"/>
    </location>
    <ligand>
        <name>Mg(2+)</name>
        <dbReference type="ChEBI" id="CHEBI:18420"/>
        <label>2</label>
    </ligand>
</feature>
<evidence type="ECO:0000256" key="1">
    <source>
        <dbReference type="ARBA" id="ARBA00004496"/>
    </source>
</evidence>
<keyword evidence="8 10" id="KW-0573">Peptidoglycan synthesis</keyword>
<dbReference type="InterPro" id="IPR011095">
    <property type="entry name" value="Dala_Dala_lig_C"/>
</dbReference>
<feature type="binding site" evidence="12">
    <location>
        <position position="273"/>
    </location>
    <ligand>
        <name>Mg(2+)</name>
        <dbReference type="ChEBI" id="CHEBI:18420"/>
        <label>1</label>
    </ligand>
</feature>
<comment type="pathway">
    <text evidence="10">Cell wall biogenesis; peptidoglycan biosynthesis.</text>
</comment>
<keyword evidence="6 13" id="KW-0067">ATP-binding</keyword>
<dbReference type="RefSeq" id="WP_159821833.1">
    <property type="nucleotide sequence ID" value="NZ_CABWNB010000001.1"/>
</dbReference>
<keyword evidence="12" id="KW-0479">Metal-binding</keyword>
<comment type="similarity">
    <text evidence="2 10">Belongs to the D-alanine--D-alanine ligase family.</text>
</comment>
<dbReference type="GO" id="GO:0005524">
    <property type="term" value="F:ATP binding"/>
    <property type="evidence" value="ECO:0007669"/>
    <property type="project" value="UniProtKB-UniRule"/>
</dbReference>
<dbReference type="PROSITE" id="PS00844">
    <property type="entry name" value="DALA_DALA_LIGASE_2"/>
    <property type="match status" value="1"/>
</dbReference>
<dbReference type="AlphaFoldDB" id="A0A841R3Y1"/>
<evidence type="ECO:0000256" key="7">
    <source>
        <dbReference type="ARBA" id="ARBA00022960"/>
    </source>
</evidence>
<keyword evidence="4 10" id="KW-0436">Ligase</keyword>
<evidence type="ECO:0000256" key="4">
    <source>
        <dbReference type="ARBA" id="ARBA00022598"/>
    </source>
</evidence>
<reference evidence="15 16" key="1">
    <citation type="submission" date="2020-08" db="EMBL/GenBank/DDBJ databases">
        <title>Genomic Encyclopedia of Type Strains, Phase IV (KMG-IV): sequencing the most valuable type-strain genomes for metagenomic binning, comparative biology and taxonomic classification.</title>
        <authorList>
            <person name="Goeker M."/>
        </authorList>
    </citation>
    <scope>NUCLEOTIDE SEQUENCE [LARGE SCALE GENOMIC DNA]</scope>
    <source>
        <strain evidence="15 16">DSM 21255</strain>
    </source>
</reference>
<dbReference type="InterPro" id="IPR013815">
    <property type="entry name" value="ATP_grasp_subdomain_1"/>
</dbReference>
<evidence type="ECO:0000256" key="9">
    <source>
        <dbReference type="ARBA" id="ARBA00023316"/>
    </source>
</evidence>
<dbReference type="PANTHER" id="PTHR23132:SF23">
    <property type="entry name" value="D-ALANINE--D-ALANINE LIGASE B"/>
    <property type="match status" value="1"/>
</dbReference>
<comment type="catalytic activity">
    <reaction evidence="10">
        <text>2 D-alanine + ATP = D-alanyl-D-alanine + ADP + phosphate + H(+)</text>
        <dbReference type="Rhea" id="RHEA:11224"/>
        <dbReference type="ChEBI" id="CHEBI:15378"/>
        <dbReference type="ChEBI" id="CHEBI:30616"/>
        <dbReference type="ChEBI" id="CHEBI:43474"/>
        <dbReference type="ChEBI" id="CHEBI:57416"/>
        <dbReference type="ChEBI" id="CHEBI:57822"/>
        <dbReference type="ChEBI" id="CHEBI:456216"/>
        <dbReference type="EC" id="6.3.2.4"/>
    </reaction>
</comment>
<dbReference type="SMART" id="SM01209">
    <property type="entry name" value="GARS_A"/>
    <property type="match status" value="1"/>
</dbReference>
<dbReference type="EMBL" id="JACHHI010000001">
    <property type="protein sequence ID" value="MBB6477282.1"/>
    <property type="molecule type" value="Genomic_DNA"/>
</dbReference>
<sequence length="313" mass="34106">MKLWDKTKDILVVMGGPSTEAEVSRRTGAAIAQALVEGGYKVTTLEFNPRTFLNDIQKVQPQVVFNALHGKYGEDGAIQNVLEMLGIPYTGSGPLASALTMDKVISKRLFVQSDLPTAPFSIYRQEEEMEMIVADILERFTLPVVIKAANQGSTIGVSVIHEASEVARAVQDAFKYDPWIVVEEYLFGDEFTASVLNGEALPVIQIVPHSGVYDYASKYTAGATDYLVPAPIDNSLQVQLQELAQQTYRLMNCEGVARVDFMTDEKGNPFILEVNTVPGMTVTSLVPKAANAVGMDFLTLCEAILSTAGCQKL</sequence>
<accession>A0A841R3Y1</accession>
<dbReference type="GO" id="GO:0005737">
    <property type="term" value="C:cytoplasm"/>
    <property type="evidence" value="ECO:0007669"/>
    <property type="project" value="UniProtKB-SubCell"/>
</dbReference>
<evidence type="ECO:0000256" key="2">
    <source>
        <dbReference type="ARBA" id="ARBA00010871"/>
    </source>
</evidence>
<feature type="active site" evidence="11">
    <location>
        <position position="20"/>
    </location>
</feature>
<dbReference type="GO" id="GO:0046872">
    <property type="term" value="F:metal ion binding"/>
    <property type="evidence" value="ECO:0007669"/>
    <property type="project" value="UniProtKB-KW"/>
</dbReference>
<dbReference type="Gene3D" id="3.30.470.20">
    <property type="entry name" value="ATP-grasp fold, B domain"/>
    <property type="match status" value="1"/>
</dbReference>
<dbReference type="SUPFAM" id="SSF52440">
    <property type="entry name" value="PreATP-grasp domain"/>
    <property type="match status" value="1"/>
</dbReference>
<dbReference type="Gene3D" id="3.40.50.20">
    <property type="match status" value="1"/>
</dbReference>
<dbReference type="HAMAP" id="MF_00047">
    <property type="entry name" value="Dala_Dala_lig"/>
    <property type="match status" value="1"/>
</dbReference>
<keyword evidence="12" id="KW-0460">Magnesium</keyword>
<dbReference type="Gene3D" id="3.30.1490.20">
    <property type="entry name" value="ATP-grasp fold, A domain"/>
    <property type="match status" value="1"/>
</dbReference>
<dbReference type="NCBIfam" id="NF002378">
    <property type="entry name" value="PRK01372.1"/>
    <property type="match status" value="1"/>
</dbReference>
<keyword evidence="5 13" id="KW-0547">Nucleotide-binding</keyword>
<dbReference type="GeneID" id="93485594"/>
<protein>
    <recommendedName>
        <fullName evidence="10">D-alanine--D-alanine ligase</fullName>
        <ecNumber evidence="10">6.3.2.4</ecNumber>
    </recommendedName>
    <alternativeName>
        <fullName evidence="10">D-Ala-D-Ala ligase</fullName>
    </alternativeName>
    <alternativeName>
        <fullName evidence="10">D-alanylalanine synthetase</fullName>
    </alternativeName>
</protein>
<evidence type="ECO:0000256" key="10">
    <source>
        <dbReference type="HAMAP-Rule" id="MF_00047"/>
    </source>
</evidence>
<dbReference type="InterPro" id="IPR011127">
    <property type="entry name" value="Dala_Dala_lig_N"/>
</dbReference>
<name>A0A841R3Y1_9FIRM</name>
<dbReference type="GO" id="GO:0008360">
    <property type="term" value="P:regulation of cell shape"/>
    <property type="evidence" value="ECO:0007669"/>
    <property type="project" value="UniProtKB-KW"/>
</dbReference>
<evidence type="ECO:0000256" key="8">
    <source>
        <dbReference type="ARBA" id="ARBA00022984"/>
    </source>
</evidence>
<evidence type="ECO:0000256" key="6">
    <source>
        <dbReference type="ARBA" id="ARBA00022840"/>
    </source>
</evidence>
<keyword evidence="7 10" id="KW-0133">Cell shape</keyword>
<feature type="active site" evidence="11">
    <location>
        <position position="284"/>
    </location>
</feature>
<dbReference type="EC" id="6.3.2.4" evidence="10"/>